<proteinExistence type="predicted"/>
<keyword evidence="3" id="KW-1185">Reference proteome</keyword>
<gene>
    <name evidence="2" type="ORF">HYPSUDRAFT_606327</name>
</gene>
<dbReference type="OMA" id="CINIAPP"/>
<dbReference type="AlphaFoldDB" id="A0A0D2L735"/>
<protein>
    <recommendedName>
        <fullName evidence="1">Metallo-beta-lactamase domain-containing protein</fullName>
    </recommendedName>
</protein>
<dbReference type="OrthoDB" id="3341310at2759"/>
<dbReference type="STRING" id="945553.A0A0D2L735"/>
<organism evidence="2 3">
    <name type="scientific">Hypholoma sublateritium (strain FD-334 SS-4)</name>
    <dbReference type="NCBI Taxonomy" id="945553"/>
    <lineage>
        <taxon>Eukaryota</taxon>
        <taxon>Fungi</taxon>
        <taxon>Dikarya</taxon>
        <taxon>Basidiomycota</taxon>
        <taxon>Agaricomycotina</taxon>
        <taxon>Agaricomycetes</taxon>
        <taxon>Agaricomycetidae</taxon>
        <taxon>Agaricales</taxon>
        <taxon>Agaricineae</taxon>
        <taxon>Strophariaceae</taxon>
        <taxon>Hypholoma</taxon>
    </lineage>
</organism>
<dbReference type="InterPro" id="IPR036866">
    <property type="entry name" value="RibonucZ/Hydroxyglut_hydro"/>
</dbReference>
<evidence type="ECO:0000259" key="1">
    <source>
        <dbReference type="Pfam" id="PF00753"/>
    </source>
</evidence>
<dbReference type="Gene3D" id="3.60.15.10">
    <property type="entry name" value="Ribonuclease Z/Hydroxyacylglutathione hydrolase-like"/>
    <property type="match status" value="1"/>
</dbReference>
<dbReference type="Pfam" id="PF00753">
    <property type="entry name" value="Lactamase_B"/>
    <property type="match status" value="1"/>
</dbReference>
<dbReference type="InterPro" id="IPR001279">
    <property type="entry name" value="Metallo-B-lactamas"/>
</dbReference>
<sequence length="183" mass="20736">MGIRTPEYTPILVPNHHDITSRESKMSLGVTILHTPGHTPDEIALFDEAEMMLYVGDSLYEYEHIIFPNQGSIVTWFSSMEFLVSFVKSKNAQVTSSTGATRPREVLINSGHVTALRPALDVLLSAITFMQDVVDGTEKAKKREWRRGEATVTYEQEGNRFSLRCPERLVLEARQVKETYEMA</sequence>
<dbReference type="CDD" id="cd06262">
    <property type="entry name" value="metallo-hydrolase-like_MBL-fold"/>
    <property type="match status" value="1"/>
</dbReference>
<dbReference type="SUPFAM" id="SSF56281">
    <property type="entry name" value="Metallo-hydrolase/oxidoreductase"/>
    <property type="match status" value="1"/>
</dbReference>
<reference evidence="3" key="1">
    <citation type="submission" date="2014-04" db="EMBL/GenBank/DDBJ databases">
        <title>Evolutionary Origins and Diversification of the Mycorrhizal Mutualists.</title>
        <authorList>
            <consortium name="DOE Joint Genome Institute"/>
            <consortium name="Mycorrhizal Genomics Consortium"/>
            <person name="Kohler A."/>
            <person name="Kuo A."/>
            <person name="Nagy L.G."/>
            <person name="Floudas D."/>
            <person name="Copeland A."/>
            <person name="Barry K.W."/>
            <person name="Cichocki N."/>
            <person name="Veneault-Fourrey C."/>
            <person name="LaButti K."/>
            <person name="Lindquist E.A."/>
            <person name="Lipzen A."/>
            <person name="Lundell T."/>
            <person name="Morin E."/>
            <person name="Murat C."/>
            <person name="Riley R."/>
            <person name="Ohm R."/>
            <person name="Sun H."/>
            <person name="Tunlid A."/>
            <person name="Henrissat B."/>
            <person name="Grigoriev I.V."/>
            <person name="Hibbett D.S."/>
            <person name="Martin F."/>
        </authorList>
    </citation>
    <scope>NUCLEOTIDE SEQUENCE [LARGE SCALE GENOMIC DNA]</scope>
    <source>
        <strain evidence="3">FD-334 SS-4</strain>
    </source>
</reference>
<dbReference type="Proteomes" id="UP000054270">
    <property type="component" value="Unassembled WGS sequence"/>
</dbReference>
<name>A0A0D2L735_HYPSF</name>
<accession>A0A0D2L735</accession>
<evidence type="ECO:0000313" key="3">
    <source>
        <dbReference type="Proteomes" id="UP000054270"/>
    </source>
</evidence>
<dbReference type="EMBL" id="KN817546">
    <property type="protein sequence ID" value="KJA22887.1"/>
    <property type="molecule type" value="Genomic_DNA"/>
</dbReference>
<evidence type="ECO:0000313" key="2">
    <source>
        <dbReference type="EMBL" id="KJA22887.1"/>
    </source>
</evidence>
<feature type="domain" description="Metallo-beta-lactamase" evidence="1">
    <location>
        <begin position="10"/>
        <end position="69"/>
    </location>
</feature>